<proteinExistence type="predicted"/>
<accession>A0A4Z0PG76</accession>
<gene>
    <name evidence="1" type="ORF">E5J99_18010</name>
</gene>
<dbReference type="AlphaFoldDB" id="A0A4Z0PG76"/>
<protein>
    <submittedName>
        <fullName evidence="1">Uncharacterized protein</fullName>
    </submittedName>
</protein>
<dbReference type="Proteomes" id="UP000297739">
    <property type="component" value="Unassembled WGS sequence"/>
</dbReference>
<name>A0A4Z0PG76_9BACT</name>
<comment type="caution">
    <text evidence="1">The sequence shown here is derived from an EMBL/GenBank/DDBJ whole genome shotgun (WGS) entry which is preliminary data.</text>
</comment>
<evidence type="ECO:0000313" key="1">
    <source>
        <dbReference type="EMBL" id="TGE14015.1"/>
    </source>
</evidence>
<reference evidence="1 2" key="1">
    <citation type="submission" date="2019-04" db="EMBL/GenBank/DDBJ databases">
        <authorList>
            <person name="Feng G."/>
            <person name="Zhang J."/>
            <person name="Zhu H."/>
        </authorList>
    </citation>
    <scope>NUCLEOTIDE SEQUENCE [LARGE SCALE GENOMIC DNA]</scope>
    <source>
        <strain evidence="1 2">JCM 17223</strain>
    </source>
</reference>
<keyword evidence="2" id="KW-1185">Reference proteome</keyword>
<dbReference type="OrthoDB" id="880051at2"/>
<dbReference type="RefSeq" id="WP_135499209.1">
    <property type="nucleotide sequence ID" value="NZ_SRLD01000044.1"/>
</dbReference>
<organism evidence="1 2">
    <name type="scientific">Hymenobacter elongatus</name>
    <dbReference type="NCBI Taxonomy" id="877208"/>
    <lineage>
        <taxon>Bacteria</taxon>
        <taxon>Pseudomonadati</taxon>
        <taxon>Bacteroidota</taxon>
        <taxon>Cytophagia</taxon>
        <taxon>Cytophagales</taxon>
        <taxon>Hymenobacteraceae</taxon>
        <taxon>Hymenobacter</taxon>
    </lineage>
</organism>
<sequence>MQNAYQVLCLLEQHHSYFQNPQAASVSLVPTPDTARRMQRAGLWLKTTAAGTVVLRDGSGPAAALPIPEFVFPLRFRVEPLSPYFANFTELPELPADPVAYGARPVFYFRADKPKGGATLLKAQSTPRLPLTPLTLTVRTDQRPASRAGVQLVDVARRQTLHKALPVDEAGQVAVDVRPWGGGRYQLRVGRTVLLDFYADEQLYAAQAWGVLEIGAAALRQAPLTVRLTFAARRTYWKYLFRYHHAAAEKYRQAPQTLSVTATAQSGMQLPAVVFEAVAPPRGIDAAFVSKDAIALAERPGYTCTLRWGLPAPRVVLLLPGADAAVVRPAPPNPILAAAGPAYSEILVHL</sequence>
<evidence type="ECO:0000313" key="2">
    <source>
        <dbReference type="Proteomes" id="UP000297739"/>
    </source>
</evidence>
<dbReference type="EMBL" id="SRLD01000044">
    <property type="protein sequence ID" value="TGE14015.1"/>
    <property type="molecule type" value="Genomic_DNA"/>
</dbReference>